<evidence type="ECO:0000256" key="1">
    <source>
        <dbReference type="SAM" id="Phobius"/>
    </source>
</evidence>
<reference evidence="2 3" key="1">
    <citation type="submission" date="2016-10" db="EMBL/GenBank/DDBJ databases">
        <authorList>
            <person name="de Groot N.N."/>
        </authorList>
    </citation>
    <scope>NUCLEOTIDE SEQUENCE [LARGE SCALE GENOMIC DNA]</scope>
    <source>
        <strain evidence="2 3">Nm13</strain>
    </source>
</reference>
<dbReference type="AlphaFoldDB" id="A0A1H5UUG0"/>
<proteinExistence type="predicted"/>
<keyword evidence="1" id="KW-0472">Membrane</keyword>
<accession>A0A1H5UUG0</accession>
<evidence type="ECO:0000313" key="3">
    <source>
        <dbReference type="Proteomes" id="UP000236753"/>
    </source>
</evidence>
<organism evidence="2 3">
    <name type="scientific">Nitrosomonas ureae</name>
    <dbReference type="NCBI Taxonomy" id="44577"/>
    <lineage>
        <taxon>Bacteria</taxon>
        <taxon>Pseudomonadati</taxon>
        <taxon>Pseudomonadota</taxon>
        <taxon>Betaproteobacteria</taxon>
        <taxon>Nitrosomonadales</taxon>
        <taxon>Nitrosomonadaceae</taxon>
        <taxon>Nitrosomonas</taxon>
    </lineage>
</organism>
<name>A0A1H5UUG0_9PROT</name>
<dbReference type="Proteomes" id="UP000236753">
    <property type="component" value="Unassembled WGS sequence"/>
</dbReference>
<protein>
    <submittedName>
        <fullName evidence="2">Uncharacterized protein</fullName>
    </submittedName>
</protein>
<feature type="transmembrane region" description="Helical" evidence="1">
    <location>
        <begin position="50"/>
        <end position="73"/>
    </location>
</feature>
<sequence>MTLSNKNHEESAVTFYFTEGYEAIRIDADCDESRTVAANGFSYGKTKVPLIYIIVLIRLGCSHVALVEVRILMSIQMHF</sequence>
<keyword evidence="1" id="KW-1133">Transmembrane helix</keyword>
<dbReference type="EMBL" id="FNUX01000009">
    <property type="protein sequence ID" value="SEF78705.1"/>
    <property type="molecule type" value="Genomic_DNA"/>
</dbReference>
<gene>
    <name evidence="2" type="ORF">SAMN05216334_10973</name>
</gene>
<evidence type="ECO:0000313" key="2">
    <source>
        <dbReference type="EMBL" id="SEF78705.1"/>
    </source>
</evidence>
<keyword evidence="1" id="KW-0812">Transmembrane</keyword>